<dbReference type="InParanoid" id="A0A0D0CWX9"/>
<gene>
    <name evidence="4" type="ORF">PAXRUDRAFT_172243</name>
</gene>
<proteinExistence type="predicted"/>
<keyword evidence="2" id="KW-0479">Metal-binding</keyword>
<dbReference type="Pfam" id="PF13359">
    <property type="entry name" value="DDE_Tnp_4"/>
    <property type="match status" value="1"/>
</dbReference>
<dbReference type="AlphaFoldDB" id="A0A0D0CWX9"/>
<comment type="cofactor">
    <cofactor evidence="1">
        <name>a divalent metal cation</name>
        <dbReference type="ChEBI" id="CHEBI:60240"/>
    </cofactor>
</comment>
<accession>A0A0D0CWX9</accession>
<evidence type="ECO:0000256" key="1">
    <source>
        <dbReference type="ARBA" id="ARBA00001968"/>
    </source>
</evidence>
<reference evidence="4 5" key="1">
    <citation type="submission" date="2014-04" db="EMBL/GenBank/DDBJ databases">
        <authorList>
            <consortium name="DOE Joint Genome Institute"/>
            <person name="Kuo A."/>
            <person name="Kohler A."/>
            <person name="Jargeat P."/>
            <person name="Nagy L.G."/>
            <person name="Floudas D."/>
            <person name="Copeland A."/>
            <person name="Barry K.W."/>
            <person name="Cichocki N."/>
            <person name="Veneault-Fourrey C."/>
            <person name="LaButti K."/>
            <person name="Lindquist E.A."/>
            <person name="Lipzen A."/>
            <person name="Lundell T."/>
            <person name="Morin E."/>
            <person name="Murat C."/>
            <person name="Sun H."/>
            <person name="Tunlid A."/>
            <person name="Henrissat B."/>
            <person name="Grigoriev I.V."/>
            <person name="Hibbett D.S."/>
            <person name="Martin F."/>
            <person name="Nordberg H.P."/>
            <person name="Cantor M.N."/>
            <person name="Hua S.X."/>
        </authorList>
    </citation>
    <scope>NUCLEOTIDE SEQUENCE [LARGE SCALE GENOMIC DNA]</scope>
    <source>
        <strain evidence="4 5">Ve08.2h10</strain>
    </source>
</reference>
<name>A0A0D0CWX9_9AGAM</name>
<dbReference type="HOGENOM" id="CLU_018552_1_1_1"/>
<feature type="domain" description="DDE Tnp4" evidence="3">
    <location>
        <begin position="18"/>
        <end position="131"/>
    </location>
</feature>
<reference evidence="5" key="2">
    <citation type="submission" date="2015-01" db="EMBL/GenBank/DDBJ databases">
        <title>Evolutionary Origins and Diversification of the Mycorrhizal Mutualists.</title>
        <authorList>
            <consortium name="DOE Joint Genome Institute"/>
            <consortium name="Mycorrhizal Genomics Consortium"/>
            <person name="Kohler A."/>
            <person name="Kuo A."/>
            <person name="Nagy L.G."/>
            <person name="Floudas D."/>
            <person name="Copeland A."/>
            <person name="Barry K.W."/>
            <person name="Cichocki N."/>
            <person name="Veneault-Fourrey C."/>
            <person name="LaButti K."/>
            <person name="Lindquist E.A."/>
            <person name="Lipzen A."/>
            <person name="Lundell T."/>
            <person name="Morin E."/>
            <person name="Murat C."/>
            <person name="Riley R."/>
            <person name="Ohm R."/>
            <person name="Sun H."/>
            <person name="Tunlid A."/>
            <person name="Henrissat B."/>
            <person name="Grigoriev I.V."/>
            <person name="Hibbett D.S."/>
            <person name="Martin F."/>
        </authorList>
    </citation>
    <scope>NUCLEOTIDE SEQUENCE [LARGE SCALE GENOMIC DNA]</scope>
    <source>
        <strain evidence="5">Ve08.2h10</strain>
    </source>
</reference>
<evidence type="ECO:0000259" key="3">
    <source>
        <dbReference type="Pfam" id="PF13359"/>
    </source>
</evidence>
<evidence type="ECO:0000313" key="5">
    <source>
        <dbReference type="Proteomes" id="UP000054538"/>
    </source>
</evidence>
<dbReference type="GO" id="GO:0046872">
    <property type="term" value="F:metal ion binding"/>
    <property type="evidence" value="ECO:0007669"/>
    <property type="project" value="UniProtKB-KW"/>
</dbReference>
<dbReference type="Proteomes" id="UP000054538">
    <property type="component" value="Unassembled WGS sequence"/>
</dbReference>
<organism evidence="4 5">
    <name type="scientific">Paxillus rubicundulus Ve08.2h10</name>
    <dbReference type="NCBI Taxonomy" id="930991"/>
    <lineage>
        <taxon>Eukaryota</taxon>
        <taxon>Fungi</taxon>
        <taxon>Dikarya</taxon>
        <taxon>Basidiomycota</taxon>
        <taxon>Agaricomycotina</taxon>
        <taxon>Agaricomycetes</taxon>
        <taxon>Agaricomycetidae</taxon>
        <taxon>Boletales</taxon>
        <taxon>Paxilineae</taxon>
        <taxon>Paxillaceae</taxon>
        <taxon>Paxillus</taxon>
    </lineage>
</organism>
<feature type="non-terminal residue" evidence="4">
    <location>
        <position position="1"/>
    </location>
</feature>
<evidence type="ECO:0000313" key="4">
    <source>
        <dbReference type="EMBL" id="KIK75621.1"/>
    </source>
</evidence>
<dbReference type="OrthoDB" id="2641813at2759"/>
<dbReference type="InterPro" id="IPR027806">
    <property type="entry name" value="HARBI1_dom"/>
</dbReference>
<protein>
    <recommendedName>
        <fullName evidence="3">DDE Tnp4 domain-containing protein</fullName>
    </recommendedName>
</protein>
<keyword evidence="5" id="KW-1185">Reference proteome</keyword>
<evidence type="ECO:0000256" key="2">
    <source>
        <dbReference type="ARBA" id="ARBA00022723"/>
    </source>
</evidence>
<dbReference type="EMBL" id="KN827972">
    <property type="protein sequence ID" value="KIK75621.1"/>
    <property type="molecule type" value="Genomic_DNA"/>
</dbReference>
<sequence>KWVEEGSCPGWRNRFFIMDGSAINLFAKPGVYGETFYDRKLHCSLNCQLIIMPHNLCIVNYGLGHPGNVHDAYAFQGTRMAKDPDREVPQDHWIWADSAYTTQTWCVVPFKTVGGPLLRTKNIYNKYLSRVSASS</sequence>